<dbReference type="Pfam" id="PF05649">
    <property type="entry name" value="Peptidase_M13_N"/>
    <property type="match status" value="1"/>
</dbReference>
<dbReference type="InterPro" id="IPR000718">
    <property type="entry name" value="Peptidase_M13"/>
</dbReference>
<dbReference type="GO" id="GO:0006508">
    <property type="term" value="P:proteolysis"/>
    <property type="evidence" value="ECO:0007669"/>
    <property type="project" value="InterPro"/>
</dbReference>
<accession>A0A0K0DLT5</accession>
<reference evidence="4" key="2">
    <citation type="submission" date="2017-02" db="UniProtKB">
        <authorList>
            <consortium name="WormBaseParasite"/>
        </authorList>
    </citation>
    <scope>IDENTIFICATION</scope>
</reference>
<name>A0A0K0DLT5_ANGCA</name>
<keyword evidence="3" id="KW-1185">Reference proteome</keyword>
<dbReference type="SUPFAM" id="SSF55486">
    <property type="entry name" value="Metalloproteases ('zincins'), catalytic domain"/>
    <property type="match status" value="1"/>
</dbReference>
<evidence type="ECO:0000313" key="3">
    <source>
        <dbReference type="Proteomes" id="UP000035642"/>
    </source>
</evidence>
<dbReference type="Proteomes" id="UP000035642">
    <property type="component" value="Unassembled WGS sequence"/>
</dbReference>
<reference evidence="3" key="1">
    <citation type="submission" date="2012-09" db="EMBL/GenBank/DDBJ databases">
        <authorList>
            <person name="Martin A.A."/>
        </authorList>
    </citation>
    <scope>NUCLEOTIDE SEQUENCE</scope>
</reference>
<feature type="domain" description="Peptidase M13 N-terminal" evidence="2">
    <location>
        <begin position="105"/>
        <end position="209"/>
    </location>
</feature>
<sequence length="233" mass="26790">MNSLVGTGKQDFAKCAPLHNSMLFNYKLMAKSEWKAALFFPRFNEHFSEILESSKVPKSKPARIVKAMYRKCMDKEQLTRIGVKNLLAAIRVQLLHKDASIPVNQKQIESDVGEIMDFESKLAKIMVADEDQRNHTKNYNLRNLSEMQALIPSINWNHFFYSITPPAVHSYLAADPEIVIHEIDYMKRLAKLLISTDSVIVTNYVYVCYFLKWEGELGGRYAAVAKVCWKPLK</sequence>
<dbReference type="InterPro" id="IPR008753">
    <property type="entry name" value="Peptidase_M13_N"/>
</dbReference>
<dbReference type="PROSITE" id="PS51885">
    <property type="entry name" value="NEPRILYSIN"/>
    <property type="match status" value="1"/>
</dbReference>
<evidence type="ECO:0000256" key="1">
    <source>
        <dbReference type="ARBA" id="ARBA00007357"/>
    </source>
</evidence>
<organism evidence="3 4">
    <name type="scientific">Angiostrongylus cantonensis</name>
    <name type="common">Rat lungworm</name>
    <dbReference type="NCBI Taxonomy" id="6313"/>
    <lineage>
        <taxon>Eukaryota</taxon>
        <taxon>Metazoa</taxon>
        <taxon>Ecdysozoa</taxon>
        <taxon>Nematoda</taxon>
        <taxon>Chromadorea</taxon>
        <taxon>Rhabditida</taxon>
        <taxon>Rhabditina</taxon>
        <taxon>Rhabditomorpha</taxon>
        <taxon>Strongyloidea</taxon>
        <taxon>Metastrongylidae</taxon>
        <taxon>Angiostrongylus</taxon>
    </lineage>
</organism>
<evidence type="ECO:0000313" key="4">
    <source>
        <dbReference type="WBParaSite" id="ACAC_0001258701-mRNA-1"/>
    </source>
</evidence>
<comment type="similarity">
    <text evidence="1">Belongs to the peptidase M13 family.</text>
</comment>
<dbReference type="STRING" id="6313.A0A0K0DLT5"/>
<dbReference type="WBParaSite" id="ACAC_0001258701-mRNA-1">
    <property type="protein sequence ID" value="ACAC_0001258701-mRNA-1"/>
    <property type="gene ID" value="ACAC_0001258701"/>
</dbReference>
<protein>
    <submittedName>
        <fullName evidence="4">Peptidase_M13_N domain-containing protein</fullName>
    </submittedName>
</protein>
<dbReference type="Gene3D" id="1.10.1380.10">
    <property type="entry name" value="Neutral endopeptidase , domain2"/>
    <property type="match status" value="2"/>
</dbReference>
<dbReference type="InterPro" id="IPR042089">
    <property type="entry name" value="Peptidase_M13_dom_2"/>
</dbReference>
<dbReference type="AlphaFoldDB" id="A0A0K0DLT5"/>
<dbReference type="GO" id="GO:0004222">
    <property type="term" value="F:metalloendopeptidase activity"/>
    <property type="evidence" value="ECO:0007669"/>
    <property type="project" value="InterPro"/>
</dbReference>
<evidence type="ECO:0000259" key="2">
    <source>
        <dbReference type="Pfam" id="PF05649"/>
    </source>
</evidence>
<proteinExistence type="inferred from homology"/>